<dbReference type="PANTHER" id="PTHR47738">
    <property type="entry name" value="PTS SYSTEM FRUCTOSE-LIKE EIIA COMPONENT-RELATED"/>
    <property type="match status" value="1"/>
</dbReference>
<name>A0A7C3EGN9_UNCW3</name>
<dbReference type="PANTHER" id="PTHR47738:SF1">
    <property type="entry name" value="NITROGEN REGULATORY PROTEIN"/>
    <property type="match status" value="1"/>
</dbReference>
<organism evidence="3">
    <name type="scientific">candidate division WOR-3 bacterium</name>
    <dbReference type="NCBI Taxonomy" id="2052148"/>
    <lineage>
        <taxon>Bacteria</taxon>
        <taxon>Bacteria division WOR-3</taxon>
    </lineage>
</organism>
<dbReference type="EMBL" id="DSLG01000008">
    <property type="protein sequence ID" value="HEA87812.1"/>
    <property type="molecule type" value="Genomic_DNA"/>
</dbReference>
<dbReference type="SUPFAM" id="SSF55804">
    <property type="entry name" value="Phoshotransferase/anion transport protein"/>
    <property type="match status" value="1"/>
</dbReference>
<dbReference type="PROSITE" id="PS51094">
    <property type="entry name" value="PTS_EIIA_TYPE_2"/>
    <property type="match status" value="1"/>
</dbReference>
<sequence length="165" mass="17754">MNLRDIVLPELAFDAPPVGTQEQLFDLIADRLLTAGITTDHDSLIEGFRKREELCSTGVGHGVALPHSATDAVDRIIVVVTRVNPALDWHARDNEPVSLVVALISPPSLYSVYLQVLAALARALHLEPVRRLALNAPTAADAAKIIATIAQKQEEGTEGLIEPVC</sequence>
<proteinExistence type="predicted"/>
<dbReference type="InterPro" id="IPR051541">
    <property type="entry name" value="PTS_SugarTrans_NitroReg"/>
</dbReference>
<evidence type="ECO:0000313" key="3">
    <source>
        <dbReference type="EMBL" id="HFJ53650.1"/>
    </source>
</evidence>
<dbReference type="EMBL" id="DSTU01000004">
    <property type="protein sequence ID" value="HFJ53650.1"/>
    <property type="molecule type" value="Genomic_DNA"/>
</dbReference>
<accession>A0A7C3EGN9</accession>
<dbReference type="GO" id="GO:0030295">
    <property type="term" value="F:protein kinase activator activity"/>
    <property type="evidence" value="ECO:0007669"/>
    <property type="project" value="TreeGrafter"/>
</dbReference>
<gene>
    <name evidence="2" type="ORF">ENP94_07400</name>
    <name evidence="3" type="ORF">ENS16_03045</name>
</gene>
<comment type="caution">
    <text evidence="3">The sequence shown here is derived from an EMBL/GenBank/DDBJ whole genome shotgun (WGS) entry which is preliminary data.</text>
</comment>
<feature type="domain" description="PTS EIIA type-2" evidence="1">
    <location>
        <begin position="5"/>
        <end position="152"/>
    </location>
</feature>
<dbReference type="Gene3D" id="3.40.930.10">
    <property type="entry name" value="Mannitol-specific EII, Chain A"/>
    <property type="match status" value="1"/>
</dbReference>
<dbReference type="AlphaFoldDB" id="A0A7C3EGN9"/>
<dbReference type="InterPro" id="IPR016152">
    <property type="entry name" value="PTrfase/Anion_transptr"/>
</dbReference>
<dbReference type="Pfam" id="PF00359">
    <property type="entry name" value="PTS_EIIA_2"/>
    <property type="match status" value="1"/>
</dbReference>
<evidence type="ECO:0000313" key="2">
    <source>
        <dbReference type="EMBL" id="HEA87812.1"/>
    </source>
</evidence>
<protein>
    <recommendedName>
        <fullName evidence="1">PTS EIIA type-2 domain-containing protein</fullName>
    </recommendedName>
</protein>
<evidence type="ECO:0000259" key="1">
    <source>
        <dbReference type="PROSITE" id="PS51094"/>
    </source>
</evidence>
<dbReference type="InterPro" id="IPR002178">
    <property type="entry name" value="PTS_EIIA_type-2_dom"/>
</dbReference>
<reference evidence="3" key="1">
    <citation type="journal article" date="2020" name="mSystems">
        <title>Genome- and Community-Level Interaction Insights into Carbon Utilization and Element Cycling Functions of Hydrothermarchaeota in Hydrothermal Sediment.</title>
        <authorList>
            <person name="Zhou Z."/>
            <person name="Liu Y."/>
            <person name="Xu W."/>
            <person name="Pan J."/>
            <person name="Luo Z.H."/>
            <person name="Li M."/>
        </authorList>
    </citation>
    <scope>NUCLEOTIDE SEQUENCE [LARGE SCALE GENOMIC DNA]</scope>
    <source>
        <strain evidence="2">SpSt-265</strain>
        <strain evidence="3">SpSt-465</strain>
    </source>
</reference>